<dbReference type="SMART" id="SM00647">
    <property type="entry name" value="IBR"/>
    <property type="match status" value="1"/>
</dbReference>
<dbReference type="Gene3D" id="1.20.120.1750">
    <property type="match status" value="1"/>
</dbReference>
<comment type="pathway">
    <text evidence="1">Protein modification; protein ubiquitination.</text>
</comment>
<evidence type="ECO:0000256" key="2">
    <source>
        <dbReference type="ARBA" id="ARBA00022679"/>
    </source>
</evidence>
<feature type="region of interest" description="Disordered" evidence="8">
    <location>
        <begin position="1"/>
        <end position="21"/>
    </location>
</feature>
<dbReference type="SUPFAM" id="SSF57850">
    <property type="entry name" value="RING/U-box"/>
    <property type="match status" value="1"/>
</dbReference>
<dbReference type="InterPro" id="IPR047546">
    <property type="entry name" value="Rcat_RBR_RNF216"/>
</dbReference>
<feature type="region of interest" description="Disordered" evidence="8">
    <location>
        <begin position="33"/>
        <end position="55"/>
    </location>
</feature>
<evidence type="ECO:0000256" key="6">
    <source>
        <dbReference type="ARBA" id="ARBA00022786"/>
    </source>
</evidence>
<dbReference type="GO" id="GO:0016740">
    <property type="term" value="F:transferase activity"/>
    <property type="evidence" value="ECO:0007669"/>
    <property type="project" value="UniProtKB-KW"/>
</dbReference>
<name>A0A3S0Z9K3_ELYCH</name>
<keyword evidence="5" id="KW-0863">Zinc-finger</keyword>
<dbReference type="InterPro" id="IPR002867">
    <property type="entry name" value="IBR_dom"/>
</dbReference>
<evidence type="ECO:0000259" key="9">
    <source>
        <dbReference type="PROSITE" id="PS51873"/>
    </source>
</evidence>
<organism evidence="10 11">
    <name type="scientific">Elysia chlorotica</name>
    <name type="common">Eastern emerald elysia</name>
    <name type="synonym">Sea slug</name>
    <dbReference type="NCBI Taxonomy" id="188477"/>
    <lineage>
        <taxon>Eukaryota</taxon>
        <taxon>Metazoa</taxon>
        <taxon>Spiralia</taxon>
        <taxon>Lophotrochozoa</taxon>
        <taxon>Mollusca</taxon>
        <taxon>Gastropoda</taxon>
        <taxon>Heterobranchia</taxon>
        <taxon>Euthyneura</taxon>
        <taxon>Panpulmonata</taxon>
        <taxon>Sacoglossa</taxon>
        <taxon>Placobranchoidea</taxon>
        <taxon>Plakobranchidae</taxon>
        <taxon>Elysia</taxon>
    </lineage>
</organism>
<keyword evidence="6" id="KW-0833">Ubl conjugation pathway</keyword>
<keyword evidence="7" id="KW-0862">Zinc</keyword>
<dbReference type="CDD" id="cd20339">
    <property type="entry name" value="BRcat_RBR_RNF216"/>
    <property type="match status" value="1"/>
</dbReference>
<feature type="domain" description="RING-type" evidence="9">
    <location>
        <begin position="686"/>
        <end position="897"/>
    </location>
</feature>
<comment type="caution">
    <text evidence="10">The sequence shown here is derived from an EMBL/GenBank/DDBJ whole genome shotgun (WGS) entry which is preliminary data.</text>
</comment>
<reference evidence="10 11" key="1">
    <citation type="submission" date="2019-01" db="EMBL/GenBank/DDBJ databases">
        <title>A draft genome assembly of the solar-powered sea slug Elysia chlorotica.</title>
        <authorList>
            <person name="Cai H."/>
            <person name="Li Q."/>
            <person name="Fang X."/>
            <person name="Li J."/>
            <person name="Curtis N.E."/>
            <person name="Altenburger A."/>
            <person name="Shibata T."/>
            <person name="Feng M."/>
            <person name="Maeda T."/>
            <person name="Schwartz J.A."/>
            <person name="Shigenobu S."/>
            <person name="Lundholm N."/>
            <person name="Nishiyama T."/>
            <person name="Yang H."/>
            <person name="Hasebe M."/>
            <person name="Li S."/>
            <person name="Pierce S.K."/>
            <person name="Wang J."/>
        </authorList>
    </citation>
    <scope>NUCLEOTIDE SEQUENCE [LARGE SCALE GENOMIC DNA]</scope>
    <source>
        <strain evidence="10">EC2010</strain>
        <tissue evidence="10">Whole organism of an adult</tissue>
    </source>
</reference>
<keyword evidence="2" id="KW-0808">Transferase</keyword>
<sequence length="952" mass="108857">MDDSYDELDIPDNWLDFGTKRRNKEPDFVIDKKFKSDTSIDKSPSSSRDDSIFIQESHNQNGLTDNIISVAHTSIIDENKPVPEEFLEKPKEEAHTPHAFSSPVSAPNDEGCVKEHEERSPNEFVGFIDEPESFRNSSNQSLPNISQRVEQQTSVVRSCSVTLKNSDSFTSNGTFKDDSLNEPELFFSDFKEHGNNQETTFIHSIDSFDNNVEKYTEHLSFTDDELRFISSEPGPTVPVENNNLPVQSSSNSEANQGIPLNDLTDKSGLKKISSLVRDAQIISSIVPDRDFNDIYDVLLDHRDNDNRLDIATAHLLEKGPSSEQTVTVDLFEEVQMVMSAVPTADANVVYTMLEGLPPSPKRVNKVIHYFNPDLGAINPSKKTPALKKKVSSIDDPNLKNDPIFRDMRTIARLFPETDRNEIYALLEASHDKSNRLQAVIEEIGNLRRIESQEVIIPEEDNIVLSAEDLLEQDIDVMKAIFPDCDPNFLYEKLESMKKAPNRTDLLATELFENKGYPRIKDIAEKAKAKEKEQEEFARMQKVTKLDLTVEEFLERFPEPEKTFGDESTQKSNLYQEHAHVALRNEFRMLKAGYLKVVLLKHKSHFYPAYQQLANELLTIPLDQRHKFMNKFMKYPRSYKVRMPLKADEYFYHEYWFVLNEQKVKDFPKQAEDARRIKIEEAKAKGELFECCCCYDDECLFEDLTSCPEGHLFCKTCVVRSTEAAFGEMKTKFPCLTGECEQNIPLSILQAVIPANLFSKIVSRMQEEEILQANISDLVSCPFCPFATIMPNPDDKVFKCLNPECLKESCRLCQEPNHIPLRCNEVEKKSETNMRTFIENRISEAVMRKCHKCGKNFVKEIGCNKMTCICGATSCYVCKKHNIGYDHFNNNKECADTDPNLIHKRDMESAAVKAKQDYLEMHPEAATIELKADVNDMINSYVSSSKDIKNIPM</sequence>
<evidence type="ECO:0000256" key="4">
    <source>
        <dbReference type="ARBA" id="ARBA00022737"/>
    </source>
</evidence>
<dbReference type="EMBL" id="RQTK01001540">
    <property type="protein sequence ID" value="RUS69907.1"/>
    <property type="molecule type" value="Genomic_DNA"/>
</dbReference>
<dbReference type="InterPro" id="IPR051628">
    <property type="entry name" value="LUBAC_E3_Ligases"/>
</dbReference>
<dbReference type="InterPro" id="IPR044066">
    <property type="entry name" value="TRIAD_supradom"/>
</dbReference>
<dbReference type="PANTHER" id="PTHR22770:SF47">
    <property type="entry name" value="E3 UBIQUITIN-PROTEIN LIGASE RNF216"/>
    <property type="match status" value="1"/>
</dbReference>
<protein>
    <recommendedName>
        <fullName evidence="9">RING-type domain-containing protein</fullName>
    </recommendedName>
</protein>
<evidence type="ECO:0000256" key="7">
    <source>
        <dbReference type="ARBA" id="ARBA00022833"/>
    </source>
</evidence>
<dbReference type="InterPro" id="IPR047545">
    <property type="entry name" value="BRcat_RBR_RNF216"/>
</dbReference>
<keyword evidence="3" id="KW-0479">Metal-binding</keyword>
<evidence type="ECO:0000256" key="8">
    <source>
        <dbReference type="SAM" id="MobiDB-lite"/>
    </source>
</evidence>
<dbReference type="PANTHER" id="PTHR22770">
    <property type="entry name" value="UBIQUITIN CONJUGATING ENZYME 7 INTERACTING PROTEIN-RELATED"/>
    <property type="match status" value="1"/>
</dbReference>
<evidence type="ECO:0000313" key="10">
    <source>
        <dbReference type="EMBL" id="RUS69907.1"/>
    </source>
</evidence>
<gene>
    <name evidence="10" type="ORF">EGW08_022329</name>
</gene>
<dbReference type="PROSITE" id="PS51873">
    <property type="entry name" value="TRIAD"/>
    <property type="match status" value="1"/>
</dbReference>
<accession>A0A3S0Z9K3</accession>
<evidence type="ECO:0000256" key="3">
    <source>
        <dbReference type="ARBA" id="ARBA00022723"/>
    </source>
</evidence>
<evidence type="ECO:0000256" key="5">
    <source>
        <dbReference type="ARBA" id="ARBA00022771"/>
    </source>
</evidence>
<feature type="region of interest" description="Disordered" evidence="8">
    <location>
        <begin position="88"/>
        <end position="112"/>
    </location>
</feature>
<proteinExistence type="predicted"/>
<dbReference type="CDD" id="cd20353">
    <property type="entry name" value="Rcat_RBR_RNF216"/>
    <property type="match status" value="1"/>
</dbReference>
<evidence type="ECO:0000313" key="11">
    <source>
        <dbReference type="Proteomes" id="UP000271974"/>
    </source>
</evidence>
<evidence type="ECO:0000256" key="1">
    <source>
        <dbReference type="ARBA" id="ARBA00004906"/>
    </source>
</evidence>
<dbReference type="OrthoDB" id="10009520at2759"/>
<keyword evidence="11" id="KW-1185">Reference proteome</keyword>
<feature type="compositionally biased region" description="Acidic residues" evidence="8">
    <location>
        <begin position="1"/>
        <end position="10"/>
    </location>
</feature>
<dbReference type="Proteomes" id="UP000271974">
    <property type="component" value="Unassembled WGS sequence"/>
</dbReference>
<dbReference type="AlphaFoldDB" id="A0A3S0Z9K3"/>
<dbReference type="GO" id="GO:0008270">
    <property type="term" value="F:zinc ion binding"/>
    <property type="evidence" value="ECO:0007669"/>
    <property type="project" value="UniProtKB-KW"/>
</dbReference>
<dbReference type="STRING" id="188477.A0A3S0Z9K3"/>
<keyword evidence="4" id="KW-0677">Repeat</keyword>
<dbReference type="Pfam" id="PF26200">
    <property type="entry name" value="Rcat_RNF216"/>
    <property type="match status" value="1"/>
</dbReference>